<proteinExistence type="predicted"/>
<dbReference type="InterPro" id="IPR036291">
    <property type="entry name" value="NAD(P)-bd_dom_sf"/>
</dbReference>
<gene>
    <name evidence="5" type="ORF">GCM10008938_44940</name>
</gene>
<dbReference type="Gene3D" id="1.10.1040.10">
    <property type="entry name" value="N-(1-d-carboxylethyl)-l-norvaline Dehydrogenase, domain 2"/>
    <property type="match status" value="1"/>
</dbReference>
<organism evidence="5 6">
    <name type="scientific">Deinococcus roseus</name>
    <dbReference type="NCBI Taxonomy" id="392414"/>
    <lineage>
        <taxon>Bacteria</taxon>
        <taxon>Thermotogati</taxon>
        <taxon>Deinococcota</taxon>
        <taxon>Deinococci</taxon>
        <taxon>Deinococcales</taxon>
        <taxon>Deinococcaceae</taxon>
        <taxon>Deinococcus</taxon>
    </lineage>
</organism>
<dbReference type="PANTHER" id="PTHR43580:SF2">
    <property type="entry name" value="CYTOKINE-LIKE NUCLEAR FACTOR N-PAC"/>
    <property type="match status" value="1"/>
</dbReference>
<reference evidence="6" key="1">
    <citation type="journal article" date="2019" name="Int. J. Syst. Evol. Microbiol.">
        <title>The Global Catalogue of Microorganisms (GCM) 10K type strain sequencing project: providing services to taxonomists for standard genome sequencing and annotation.</title>
        <authorList>
            <consortium name="The Broad Institute Genomics Platform"/>
            <consortium name="The Broad Institute Genome Sequencing Center for Infectious Disease"/>
            <person name="Wu L."/>
            <person name="Ma J."/>
        </authorList>
    </citation>
    <scope>NUCLEOTIDE SEQUENCE [LARGE SCALE GENOMIC DNA]</scope>
    <source>
        <strain evidence="6">JCM 14370</strain>
    </source>
</reference>
<evidence type="ECO:0000256" key="2">
    <source>
        <dbReference type="ARBA" id="ARBA00023027"/>
    </source>
</evidence>
<dbReference type="PROSITE" id="PS00895">
    <property type="entry name" value="3_HYDROXYISOBUT_DH"/>
    <property type="match status" value="1"/>
</dbReference>
<dbReference type="InterPro" id="IPR013328">
    <property type="entry name" value="6PGD_dom2"/>
</dbReference>
<dbReference type="InterPro" id="IPR006115">
    <property type="entry name" value="6PGDH_NADP-bd"/>
</dbReference>
<keyword evidence="1" id="KW-0560">Oxidoreductase</keyword>
<feature type="domain" description="3-hydroxyisobutyrate dehydrogenase-like NAD-binding" evidence="4">
    <location>
        <begin position="180"/>
        <end position="295"/>
    </location>
</feature>
<dbReference type="InterPro" id="IPR008927">
    <property type="entry name" value="6-PGluconate_DH-like_C_sf"/>
</dbReference>
<accession>A0ABQ2DDR9</accession>
<dbReference type="PIRSF" id="PIRSF000103">
    <property type="entry name" value="HIBADH"/>
    <property type="match status" value="1"/>
</dbReference>
<evidence type="ECO:0000259" key="4">
    <source>
        <dbReference type="Pfam" id="PF14833"/>
    </source>
</evidence>
<dbReference type="SUPFAM" id="SSF51735">
    <property type="entry name" value="NAD(P)-binding Rossmann-fold domains"/>
    <property type="match status" value="1"/>
</dbReference>
<dbReference type="InterPro" id="IPR051265">
    <property type="entry name" value="HIBADH-related_NP60_sf"/>
</dbReference>
<comment type="caution">
    <text evidence="5">The sequence shown here is derived from an EMBL/GenBank/DDBJ whole genome shotgun (WGS) entry which is preliminary data.</text>
</comment>
<dbReference type="InterPro" id="IPR015815">
    <property type="entry name" value="HIBADH-related"/>
</dbReference>
<dbReference type="EMBL" id="BMOD01000028">
    <property type="protein sequence ID" value="GGJ53933.1"/>
    <property type="molecule type" value="Genomic_DNA"/>
</dbReference>
<evidence type="ECO:0000313" key="6">
    <source>
        <dbReference type="Proteomes" id="UP000632222"/>
    </source>
</evidence>
<dbReference type="Proteomes" id="UP000632222">
    <property type="component" value="Unassembled WGS sequence"/>
</dbReference>
<dbReference type="RefSeq" id="WP_229684921.1">
    <property type="nucleotide sequence ID" value="NZ_BMOD01000028.1"/>
</dbReference>
<sequence length="310" mass="32936">MTEATGAMQDAVQQVGFIGLGHMGEPMALNLVRAGIPLLVWNRTPAKTQLLKDAGAQVAQNAPEVFAKTEVIVLMLATEDSMDEVLGRGTPAFATHLRGKILVHMGTTSPGYSRSLEQEVRAAGGQYVEAPVSGSRVPAEKAQLITMLAGDNAALETIRPLLRPLCREMVDCGPVPNALLMKLSVNLFLITLVTGLSEAYHFAERQGVDPALFTQVLAAGPMASDVSRIKASKLLQQDFSVQASIADVFKNNRLVAEAARSAGIASPLLDVCYALYGETLNLGFGGLDMAAVVRAIEARTDHKDQPQGDS</sequence>
<evidence type="ECO:0000313" key="5">
    <source>
        <dbReference type="EMBL" id="GGJ53933.1"/>
    </source>
</evidence>
<evidence type="ECO:0000256" key="1">
    <source>
        <dbReference type="ARBA" id="ARBA00023002"/>
    </source>
</evidence>
<dbReference type="PANTHER" id="PTHR43580">
    <property type="entry name" value="OXIDOREDUCTASE GLYR1-RELATED"/>
    <property type="match status" value="1"/>
</dbReference>
<feature type="domain" description="6-phosphogluconate dehydrogenase NADP-binding" evidence="3">
    <location>
        <begin position="14"/>
        <end position="170"/>
    </location>
</feature>
<dbReference type="Pfam" id="PF03446">
    <property type="entry name" value="NAD_binding_2"/>
    <property type="match status" value="1"/>
</dbReference>
<dbReference type="Pfam" id="PF14833">
    <property type="entry name" value="NAD_binding_11"/>
    <property type="match status" value="1"/>
</dbReference>
<keyword evidence="2" id="KW-0520">NAD</keyword>
<dbReference type="InterPro" id="IPR029154">
    <property type="entry name" value="HIBADH-like_NADP-bd"/>
</dbReference>
<dbReference type="InterPro" id="IPR002204">
    <property type="entry name" value="3-OH-isobutyrate_DH-rel_CS"/>
</dbReference>
<dbReference type="SUPFAM" id="SSF48179">
    <property type="entry name" value="6-phosphogluconate dehydrogenase C-terminal domain-like"/>
    <property type="match status" value="1"/>
</dbReference>
<name>A0ABQ2DDR9_9DEIO</name>
<keyword evidence="6" id="KW-1185">Reference proteome</keyword>
<protein>
    <submittedName>
        <fullName evidence="5">Dehydrogenase</fullName>
    </submittedName>
</protein>
<dbReference type="Gene3D" id="3.40.50.720">
    <property type="entry name" value="NAD(P)-binding Rossmann-like Domain"/>
    <property type="match status" value="1"/>
</dbReference>
<evidence type="ECO:0000259" key="3">
    <source>
        <dbReference type="Pfam" id="PF03446"/>
    </source>
</evidence>